<dbReference type="InterPro" id="IPR020583">
    <property type="entry name" value="Inositol_monoP_metal-BS"/>
</dbReference>
<dbReference type="CDD" id="cd01639">
    <property type="entry name" value="IMPase"/>
    <property type="match status" value="1"/>
</dbReference>
<feature type="binding site" evidence="7">
    <location>
        <position position="226"/>
    </location>
    <ligand>
        <name>Mg(2+)</name>
        <dbReference type="ChEBI" id="CHEBI:18420"/>
        <label>1</label>
        <note>catalytic</note>
    </ligand>
</feature>
<evidence type="ECO:0000313" key="9">
    <source>
        <dbReference type="EMBL" id="EPY32066.1"/>
    </source>
</evidence>
<keyword evidence="5 8" id="KW-0378">Hydrolase</keyword>
<evidence type="ECO:0000256" key="4">
    <source>
        <dbReference type="ARBA" id="ARBA00022723"/>
    </source>
</evidence>
<dbReference type="InterPro" id="IPR020552">
    <property type="entry name" value="Inositol_monoPase_Li-sen"/>
</dbReference>
<dbReference type="PANTHER" id="PTHR20854:SF22">
    <property type="entry name" value="INOSITOL-1-MONOPHOSPHATASE"/>
    <property type="match status" value="1"/>
</dbReference>
<dbReference type="PROSITE" id="PS00629">
    <property type="entry name" value="IMP_1"/>
    <property type="match status" value="1"/>
</dbReference>
<evidence type="ECO:0000256" key="5">
    <source>
        <dbReference type="ARBA" id="ARBA00022801"/>
    </source>
</evidence>
<dbReference type="PROSITE" id="PS00630">
    <property type="entry name" value="IMP_2"/>
    <property type="match status" value="1"/>
</dbReference>
<dbReference type="AlphaFoldDB" id="S9VY91"/>
<feature type="binding site" evidence="7">
    <location>
        <position position="79"/>
    </location>
    <ligand>
        <name>Mg(2+)</name>
        <dbReference type="ChEBI" id="CHEBI:18420"/>
        <label>1</label>
        <note>catalytic</note>
    </ligand>
</feature>
<dbReference type="UniPathway" id="UPA00823">
    <property type="reaction ID" value="UER00788"/>
</dbReference>
<dbReference type="InterPro" id="IPR033942">
    <property type="entry name" value="IMPase"/>
</dbReference>
<dbReference type="SUPFAM" id="SSF56655">
    <property type="entry name" value="Carbohydrate phosphatase"/>
    <property type="match status" value="1"/>
</dbReference>
<organism evidence="9 10">
    <name type="scientific">Strigomonas culicis</name>
    <dbReference type="NCBI Taxonomy" id="28005"/>
    <lineage>
        <taxon>Eukaryota</taxon>
        <taxon>Discoba</taxon>
        <taxon>Euglenozoa</taxon>
        <taxon>Kinetoplastea</taxon>
        <taxon>Metakinetoplastina</taxon>
        <taxon>Trypanosomatida</taxon>
        <taxon>Trypanosomatidae</taxon>
        <taxon>Strigomonadinae</taxon>
        <taxon>Strigomonas</taxon>
    </lineage>
</organism>
<sequence>MVVSISETEINVAVDLATRAAAVASAIINKSIEERQSAMVETVAKTNSTDLVTMYDAQCEEEVINILKSGTPFYNILSEETRSDVELTNDPTWVVDPIDGTTSFVHGFYDCCVSIALVVNKEPILGVISAPRLQEIFTAVKGRGAFCNGQRIFVSESTTLEESVVFVHQSYNRSQRAVDSVIAIQTELAKLPVHSLRNNGAAALDMCFVAAGRAEMYFEVNIHAWDYAAGTIIVREAGGVVHDVDDTETYDLMRHGMCCGCCKEITAKGVELARKYDYRNAIMDL</sequence>
<proteinExistence type="inferred from homology"/>
<dbReference type="PRINTS" id="PR00377">
    <property type="entry name" value="IMPHPHTASES"/>
</dbReference>
<evidence type="ECO:0000256" key="8">
    <source>
        <dbReference type="RuleBase" id="RU364068"/>
    </source>
</evidence>
<feature type="binding site" evidence="7">
    <location>
        <position position="98"/>
    </location>
    <ligand>
        <name>Mg(2+)</name>
        <dbReference type="ChEBI" id="CHEBI:18420"/>
        <label>1</label>
        <note>catalytic</note>
    </ligand>
</feature>
<dbReference type="EC" id="3.1.3.25" evidence="8"/>
<dbReference type="FunFam" id="3.30.540.10:FF:000004">
    <property type="entry name" value="Inositol-1-monophosphatase"/>
    <property type="match status" value="1"/>
</dbReference>
<dbReference type="GO" id="GO:0046872">
    <property type="term" value="F:metal ion binding"/>
    <property type="evidence" value="ECO:0007669"/>
    <property type="project" value="UniProtKB-KW"/>
</dbReference>
<reference evidence="9 10" key="1">
    <citation type="journal article" date="2013" name="PLoS ONE">
        <title>Predicting the Proteins of Angomonas deanei, Strigomonas culicis and Their Respective Endosymbionts Reveals New Aspects of the Trypanosomatidae Family.</title>
        <authorList>
            <person name="Motta M.C."/>
            <person name="Martins A.C."/>
            <person name="de Souza S.S."/>
            <person name="Catta-Preta C.M."/>
            <person name="Silva R."/>
            <person name="Klein C.C."/>
            <person name="de Almeida L.G."/>
            <person name="de Lima Cunha O."/>
            <person name="Ciapina L.P."/>
            <person name="Brocchi M."/>
            <person name="Colabardini A.C."/>
            <person name="de Araujo Lima B."/>
            <person name="Machado C.R."/>
            <person name="de Almeida Soares C.M."/>
            <person name="Probst C.M."/>
            <person name="de Menezes C.B."/>
            <person name="Thompson C.E."/>
            <person name="Bartholomeu D.C."/>
            <person name="Gradia D.F."/>
            <person name="Pavoni D.P."/>
            <person name="Grisard E.C."/>
            <person name="Fantinatti-Garboggini F."/>
            <person name="Marchini F.K."/>
            <person name="Rodrigues-Luiz G.F."/>
            <person name="Wagner G."/>
            <person name="Goldman G.H."/>
            <person name="Fietto J.L."/>
            <person name="Elias M.C."/>
            <person name="Goldman M.H."/>
            <person name="Sagot M.F."/>
            <person name="Pereira M."/>
            <person name="Stoco P.H."/>
            <person name="de Mendonca-Neto R.P."/>
            <person name="Teixeira S.M."/>
            <person name="Maciel T.E."/>
            <person name="de Oliveira Mendes T.A."/>
            <person name="Urmenyi T.P."/>
            <person name="de Souza W."/>
            <person name="Schenkman S."/>
            <person name="de Vasconcelos A.T."/>
        </authorList>
    </citation>
    <scope>NUCLEOTIDE SEQUENCE [LARGE SCALE GENOMIC DNA]</scope>
</reference>
<evidence type="ECO:0000256" key="6">
    <source>
        <dbReference type="ARBA" id="ARBA00022842"/>
    </source>
</evidence>
<evidence type="ECO:0000313" key="10">
    <source>
        <dbReference type="Proteomes" id="UP000015354"/>
    </source>
</evidence>
<dbReference type="OrthoDB" id="10254945at2759"/>
<name>S9VY91_9TRYP</name>
<comment type="pathway">
    <text evidence="2 8">Polyol metabolism; myo-inositol biosynthesis; myo-inositol from D-glucose 6-phosphate: step 2/2.</text>
</comment>
<dbReference type="InterPro" id="IPR020550">
    <property type="entry name" value="Inositol_monophosphatase_CS"/>
</dbReference>
<dbReference type="GO" id="GO:0008934">
    <property type="term" value="F:inositol monophosphate 1-phosphatase activity"/>
    <property type="evidence" value="ECO:0007669"/>
    <property type="project" value="InterPro"/>
</dbReference>
<dbReference type="GO" id="GO:0007165">
    <property type="term" value="P:signal transduction"/>
    <property type="evidence" value="ECO:0007669"/>
    <property type="project" value="TreeGrafter"/>
</dbReference>
<comment type="catalytic activity">
    <reaction evidence="8">
        <text>a myo-inositol phosphate + H2O = myo-inositol + phosphate</text>
        <dbReference type="Rhea" id="RHEA:24056"/>
        <dbReference type="ChEBI" id="CHEBI:15377"/>
        <dbReference type="ChEBI" id="CHEBI:17268"/>
        <dbReference type="ChEBI" id="CHEBI:43474"/>
        <dbReference type="ChEBI" id="CHEBI:84139"/>
        <dbReference type="EC" id="3.1.3.25"/>
    </reaction>
</comment>
<comment type="similarity">
    <text evidence="3 8">Belongs to the inositol monophosphatase superfamily.</text>
</comment>
<evidence type="ECO:0000256" key="3">
    <source>
        <dbReference type="ARBA" id="ARBA00009759"/>
    </source>
</evidence>
<feature type="binding site" evidence="7">
    <location>
        <position position="99"/>
    </location>
    <ligand>
        <name>Mg(2+)</name>
        <dbReference type="ChEBI" id="CHEBI:18420"/>
        <label>1</label>
        <note>catalytic</note>
    </ligand>
</feature>
<dbReference type="PRINTS" id="PR00378">
    <property type="entry name" value="LIIMPHPHTASE"/>
</dbReference>
<feature type="binding site" evidence="7">
    <location>
        <position position="96"/>
    </location>
    <ligand>
        <name>Mg(2+)</name>
        <dbReference type="ChEBI" id="CHEBI:18420"/>
        <label>1</label>
        <note>catalytic</note>
    </ligand>
</feature>
<dbReference type="Proteomes" id="UP000015354">
    <property type="component" value="Unassembled WGS sequence"/>
</dbReference>
<dbReference type="Gene3D" id="3.40.190.80">
    <property type="match status" value="1"/>
</dbReference>
<dbReference type="Pfam" id="PF00459">
    <property type="entry name" value="Inositol_P"/>
    <property type="match status" value="1"/>
</dbReference>
<evidence type="ECO:0000256" key="1">
    <source>
        <dbReference type="ARBA" id="ARBA00001946"/>
    </source>
</evidence>
<dbReference type="Gene3D" id="3.30.540.10">
    <property type="entry name" value="Fructose-1,6-Bisphosphatase, subunit A, domain 1"/>
    <property type="match status" value="1"/>
</dbReference>
<dbReference type="PANTHER" id="PTHR20854">
    <property type="entry name" value="INOSITOL MONOPHOSPHATASE"/>
    <property type="match status" value="1"/>
</dbReference>
<comment type="caution">
    <text evidence="9">The sequence shown here is derived from an EMBL/GenBank/DDBJ whole genome shotgun (WGS) entry which is preliminary data.</text>
</comment>
<gene>
    <name evidence="9" type="ORF">STCU_02993</name>
</gene>
<comment type="cofactor">
    <cofactor evidence="1 7 8">
        <name>Mg(2+)</name>
        <dbReference type="ChEBI" id="CHEBI:18420"/>
    </cofactor>
</comment>
<keyword evidence="6 7" id="KW-0460">Magnesium</keyword>
<keyword evidence="10" id="KW-1185">Reference proteome</keyword>
<accession>S9VY91</accession>
<evidence type="ECO:0000256" key="7">
    <source>
        <dbReference type="PIRSR" id="PIRSR600760-2"/>
    </source>
</evidence>
<evidence type="ECO:0000256" key="2">
    <source>
        <dbReference type="ARBA" id="ARBA00005152"/>
    </source>
</evidence>
<dbReference type="GO" id="GO:0006021">
    <property type="term" value="P:inositol biosynthetic process"/>
    <property type="evidence" value="ECO:0007669"/>
    <property type="project" value="UniProtKB-UniPathway"/>
</dbReference>
<keyword evidence="4 7" id="KW-0479">Metal-binding</keyword>
<dbReference type="InterPro" id="IPR000760">
    <property type="entry name" value="Inositol_monophosphatase-like"/>
</dbReference>
<dbReference type="GO" id="GO:0046854">
    <property type="term" value="P:phosphatidylinositol phosphate biosynthetic process"/>
    <property type="evidence" value="ECO:0007669"/>
    <property type="project" value="InterPro"/>
</dbReference>
<dbReference type="EMBL" id="ATMH01002993">
    <property type="protein sequence ID" value="EPY32066.1"/>
    <property type="molecule type" value="Genomic_DNA"/>
</dbReference>
<protein>
    <recommendedName>
        <fullName evidence="8">Inositol-1-monophosphatase</fullName>
        <ecNumber evidence="8">3.1.3.25</ecNumber>
    </recommendedName>
</protein>